<dbReference type="InterPro" id="IPR000792">
    <property type="entry name" value="Tscrpt_reg_LuxR_C"/>
</dbReference>
<dbReference type="SUPFAM" id="SSF52172">
    <property type="entry name" value="CheY-like"/>
    <property type="match status" value="1"/>
</dbReference>
<dbReference type="InterPro" id="IPR011006">
    <property type="entry name" value="CheY-like_superfamily"/>
</dbReference>
<dbReference type="PROSITE" id="PS50110">
    <property type="entry name" value="RESPONSE_REGULATORY"/>
    <property type="match status" value="1"/>
</dbReference>
<evidence type="ECO:0000313" key="6">
    <source>
        <dbReference type="Proteomes" id="UP000257080"/>
    </source>
</evidence>
<protein>
    <submittedName>
        <fullName evidence="5">Helix-turn-helix transcriptional regulator</fullName>
    </submittedName>
</protein>
<keyword evidence="2" id="KW-0597">Phosphoprotein</keyword>
<feature type="modified residue" description="4-aspartylphosphate" evidence="2">
    <location>
        <position position="107"/>
    </location>
</feature>
<organism evidence="5 6">
    <name type="scientific">Subtercola boreus</name>
    <dbReference type="NCBI Taxonomy" id="120213"/>
    <lineage>
        <taxon>Bacteria</taxon>
        <taxon>Bacillati</taxon>
        <taxon>Actinomycetota</taxon>
        <taxon>Actinomycetes</taxon>
        <taxon>Micrococcales</taxon>
        <taxon>Microbacteriaceae</taxon>
        <taxon>Subtercola</taxon>
    </lineage>
</organism>
<dbReference type="PRINTS" id="PR00038">
    <property type="entry name" value="HTHLUXR"/>
</dbReference>
<dbReference type="GO" id="GO:0000160">
    <property type="term" value="P:phosphorelay signal transduction system"/>
    <property type="evidence" value="ECO:0007669"/>
    <property type="project" value="InterPro"/>
</dbReference>
<dbReference type="PANTHER" id="PTHR43214">
    <property type="entry name" value="TWO-COMPONENT RESPONSE REGULATOR"/>
    <property type="match status" value="1"/>
</dbReference>
<dbReference type="PANTHER" id="PTHR43214:SF1">
    <property type="entry name" value="TRANSCRIPTIONAL REGULATORY PROTEIN COMA"/>
    <property type="match status" value="1"/>
</dbReference>
<dbReference type="GO" id="GO:0006355">
    <property type="term" value="P:regulation of DNA-templated transcription"/>
    <property type="evidence" value="ECO:0007669"/>
    <property type="project" value="InterPro"/>
</dbReference>
<feature type="domain" description="HTH luxR-type" evidence="3">
    <location>
        <begin position="193"/>
        <end position="258"/>
    </location>
</feature>
<dbReference type="AlphaFoldDB" id="A0A3E0W7R5"/>
<dbReference type="PROSITE" id="PS50043">
    <property type="entry name" value="HTH_LUXR_2"/>
    <property type="match status" value="1"/>
</dbReference>
<dbReference type="SMART" id="SM00421">
    <property type="entry name" value="HTH_LUXR"/>
    <property type="match status" value="1"/>
</dbReference>
<comment type="caution">
    <text evidence="5">The sequence shown here is derived from an EMBL/GenBank/DDBJ whole genome shotgun (WGS) entry which is preliminary data.</text>
</comment>
<dbReference type="CDD" id="cd06170">
    <property type="entry name" value="LuxR_C_like"/>
    <property type="match status" value="1"/>
</dbReference>
<dbReference type="InterPro" id="IPR016032">
    <property type="entry name" value="Sig_transdc_resp-reg_C-effctor"/>
</dbReference>
<dbReference type="Gene3D" id="3.40.50.2300">
    <property type="match status" value="1"/>
</dbReference>
<evidence type="ECO:0000256" key="1">
    <source>
        <dbReference type="ARBA" id="ARBA00023125"/>
    </source>
</evidence>
<gene>
    <name evidence="5" type="ORF">B7R25_15550</name>
</gene>
<dbReference type="SUPFAM" id="SSF46894">
    <property type="entry name" value="C-terminal effector domain of the bipartite response regulators"/>
    <property type="match status" value="1"/>
</dbReference>
<feature type="domain" description="Response regulatory" evidence="4">
    <location>
        <begin position="61"/>
        <end position="172"/>
    </location>
</feature>
<accession>A0A3E0W7R5</accession>
<evidence type="ECO:0000259" key="3">
    <source>
        <dbReference type="PROSITE" id="PS50043"/>
    </source>
</evidence>
<evidence type="ECO:0000256" key="2">
    <source>
        <dbReference type="PROSITE-ProRule" id="PRU00169"/>
    </source>
</evidence>
<dbReference type="InterPro" id="IPR039420">
    <property type="entry name" value="WalR-like"/>
</dbReference>
<sequence>MVCILCSRAGGGASGTARDERLGIANHPGRWPEPPLGVVFPPQGCCSFVRVSETTATRPIRVALVDDYDVVLTGLAHMFDRYRDRVLVCEIDANAELSDEVDIVLYDSFAQPESDHQELSALVANPRASRVVVYTWNFQPELVDSAQRQGIHGYLSKTLPARDLVAAIESVHAGETVISDAPKRAGSALGLDWPGRHEGFTDRESEILALITQGKSNAEVATLTYLSGNTVKSYIRSIYRKIDVTSRTQAVLWGIAHGFAPDHHRIDHWLGGP</sequence>
<dbReference type="Proteomes" id="UP000257080">
    <property type="component" value="Unassembled WGS sequence"/>
</dbReference>
<dbReference type="GO" id="GO:0003677">
    <property type="term" value="F:DNA binding"/>
    <property type="evidence" value="ECO:0007669"/>
    <property type="project" value="UniProtKB-KW"/>
</dbReference>
<evidence type="ECO:0000259" key="4">
    <source>
        <dbReference type="PROSITE" id="PS50110"/>
    </source>
</evidence>
<proteinExistence type="predicted"/>
<reference evidence="5 6" key="1">
    <citation type="submission" date="2017-04" db="EMBL/GenBank/DDBJ databases">
        <title>Comparative genome analysis of Subtercola boreus.</title>
        <authorList>
            <person name="Cho Y.-J."/>
            <person name="Cho A."/>
            <person name="Kim O.-S."/>
            <person name="Lee J.-I."/>
        </authorList>
    </citation>
    <scope>NUCLEOTIDE SEQUENCE [LARGE SCALE GENOMIC DNA]</scope>
    <source>
        <strain evidence="5 6">P28004</strain>
    </source>
</reference>
<dbReference type="InterPro" id="IPR001789">
    <property type="entry name" value="Sig_transdc_resp-reg_receiver"/>
</dbReference>
<evidence type="ECO:0000313" key="5">
    <source>
        <dbReference type="EMBL" id="RFA24971.1"/>
    </source>
</evidence>
<keyword evidence="1" id="KW-0238">DNA-binding</keyword>
<name>A0A3E0W7R5_9MICO</name>
<dbReference type="EMBL" id="NBXE01000035">
    <property type="protein sequence ID" value="RFA24971.1"/>
    <property type="molecule type" value="Genomic_DNA"/>
</dbReference>
<dbReference type="PROSITE" id="PS00622">
    <property type="entry name" value="HTH_LUXR_1"/>
    <property type="match status" value="1"/>
</dbReference>
<dbReference type="Pfam" id="PF00196">
    <property type="entry name" value="GerE"/>
    <property type="match status" value="1"/>
</dbReference>